<evidence type="ECO:0000256" key="1">
    <source>
        <dbReference type="SAM" id="MobiDB-lite"/>
    </source>
</evidence>
<feature type="non-terminal residue" evidence="2">
    <location>
        <position position="1"/>
    </location>
</feature>
<feature type="region of interest" description="Disordered" evidence="1">
    <location>
        <begin position="174"/>
        <end position="197"/>
    </location>
</feature>
<sequence>GGGGGFRIFQGDLQDLQGLMAENLILVSTPNPEQVNVNRLSSLLSTTSRPISNSMNNVQYPPNTLIVVGANGELIPVNSVRGGINVSPTPSAAAFSTFNAGLQQPTTESLPMTSLNPGGLFSTVSRPLNPMNLGSTDFAQYRRQVLLGEAKHNESIQSSTASTEAELNADAAAGEKNKDEGFQSQENSQHNTNQVADSVEEFQRAVEELRKRFAHLNKSENGPGQQIAILL</sequence>
<evidence type="ECO:0000313" key="2">
    <source>
        <dbReference type="EMBL" id="JAC99985.1"/>
    </source>
</evidence>
<reference evidence="2" key="2">
    <citation type="journal article" date="2015" name="Gigascience">
        <title>Reconstructing a comprehensive transcriptome assembly of a white-pupal translocated strain of the pest fruit fly Bactrocera cucurbitae.</title>
        <authorList>
            <person name="Sim S.B."/>
            <person name="Calla B."/>
            <person name="Hall B."/>
            <person name="DeRego T."/>
            <person name="Geib S.M."/>
        </authorList>
    </citation>
    <scope>NUCLEOTIDE SEQUENCE</scope>
</reference>
<gene>
    <name evidence="2" type="primary">Cntnap4</name>
    <name evidence="2" type="ORF">g.256</name>
</gene>
<feature type="compositionally biased region" description="Polar residues" evidence="1">
    <location>
        <begin position="182"/>
        <end position="196"/>
    </location>
</feature>
<proteinExistence type="predicted"/>
<dbReference type="AlphaFoldDB" id="A0A0A1WMS6"/>
<organism evidence="2">
    <name type="scientific">Zeugodacus cucurbitae</name>
    <name type="common">Melon fruit fly</name>
    <name type="synonym">Bactrocera cucurbitae</name>
    <dbReference type="NCBI Taxonomy" id="28588"/>
    <lineage>
        <taxon>Eukaryota</taxon>
        <taxon>Metazoa</taxon>
        <taxon>Ecdysozoa</taxon>
        <taxon>Arthropoda</taxon>
        <taxon>Hexapoda</taxon>
        <taxon>Insecta</taxon>
        <taxon>Pterygota</taxon>
        <taxon>Neoptera</taxon>
        <taxon>Endopterygota</taxon>
        <taxon>Diptera</taxon>
        <taxon>Brachycera</taxon>
        <taxon>Muscomorpha</taxon>
        <taxon>Tephritoidea</taxon>
        <taxon>Tephritidae</taxon>
        <taxon>Zeugodacus</taxon>
        <taxon>Zeugodacus</taxon>
    </lineage>
</organism>
<name>A0A0A1WMS6_ZEUCU</name>
<protein>
    <submittedName>
        <fullName evidence="2">Contactin-associated protein-like 4</fullName>
    </submittedName>
</protein>
<accession>A0A0A1WMS6</accession>
<reference evidence="2" key="1">
    <citation type="submission" date="2014-11" db="EMBL/GenBank/DDBJ databases">
        <authorList>
            <person name="Geib S."/>
        </authorList>
    </citation>
    <scope>NUCLEOTIDE SEQUENCE</scope>
</reference>
<dbReference type="EMBL" id="GBXI01014306">
    <property type="protein sequence ID" value="JAC99985.1"/>
    <property type="molecule type" value="Transcribed_RNA"/>
</dbReference>